<proteinExistence type="inferred from homology"/>
<feature type="binding site" description="axial binding residue" evidence="8">
    <location>
        <position position="393"/>
    </location>
    <ligand>
        <name>heme</name>
        <dbReference type="ChEBI" id="CHEBI:30413"/>
    </ligand>
    <ligandPart>
        <name>Fe</name>
        <dbReference type="ChEBI" id="CHEBI:18248"/>
    </ligandPart>
</feature>
<dbReference type="Pfam" id="PF00067">
    <property type="entry name" value="p450"/>
    <property type="match status" value="2"/>
</dbReference>
<evidence type="ECO:0000256" key="1">
    <source>
        <dbReference type="ARBA" id="ARBA00001971"/>
    </source>
</evidence>
<keyword evidence="7 9" id="KW-0503">Monooxygenase</keyword>
<keyword evidence="10" id="KW-0732">Signal</keyword>
<dbReference type="Gene3D" id="1.10.630.10">
    <property type="entry name" value="Cytochrome P450"/>
    <property type="match status" value="2"/>
</dbReference>
<dbReference type="InterPro" id="IPR050476">
    <property type="entry name" value="Insect_CytP450_Detox"/>
</dbReference>
<dbReference type="GO" id="GO:0020037">
    <property type="term" value="F:heme binding"/>
    <property type="evidence" value="ECO:0007669"/>
    <property type="project" value="InterPro"/>
</dbReference>
<evidence type="ECO:0000256" key="9">
    <source>
        <dbReference type="RuleBase" id="RU000461"/>
    </source>
</evidence>
<evidence type="ECO:0000256" key="5">
    <source>
        <dbReference type="ARBA" id="ARBA00023002"/>
    </source>
</evidence>
<gene>
    <name evidence="11" type="ORF">BYL167_LOCUS16814</name>
</gene>
<keyword evidence="5 9" id="KW-0560">Oxidoreductase</keyword>
<dbReference type="AlphaFoldDB" id="A0A8S2PK12"/>
<sequence>MLLTIILISIVACVVAFYVWTTNNRYDYFKHRGISGPPHCFFFGHYKMLWSSKSLSKQLKEWTGQYGSIYGLFIGTTPMYVVSDVDFLQEVYIKQFSSFHSRMIGNILRIETDGRIHLFRAFGARWRRQRHVINPTFSSAKLKLMSPLVNGCIEAMLNKISTMTTTQHKEINMYELYKRLTMDVICRCAFGIYTDMQNDINNPYLLKSAEVFKTDADDMLLMRLSNLIPSLARPLHDILFSTAEFRRRLIDAIPFLSNFITELPYLWLMNRVREVVDQRAKSSSDTKERVDLLQLMMDASTADPVIYLDLFLREVLRMYPITVKAMTRECNTNATVCGHTIEKGSIIQPDIFSIHYDPDLWGPEDPNLFIPERHLVKRHPIAWMPFGVGPRNCVGDRTEEGFQRREKIVIQPSAIYVKLEKIRFST</sequence>
<evidence type="ECO:0000256" key="4">
    <source>
        <dbReference type="ARBA" id="ARBA00022723"/>
    </source>
</evidence>
<keyword evidence="3 8" id="KW-0349">Heme</keyword>
<dbReference type="PANTHER" id="PTHR24292">
    <property type="entry name" value="CYTOCHROME P450"/>
    <property type="match status" value="1"/>
</dbReference>
<feature type="signal peptide" evidence="10">
    <location>
        <begin position="1"/>
        <end position="16"/>
    </location>
</feature>
<keyword evidence="4 8" id="KW-0479">Metal-binding</keyword>
<dbReference type="GO" id="GO:0004497">
    <property type="term" value="F:monooxygenase activity"/>
    <property type="evidence" value="ECO:0007669"/>
    <property type="project" value="UniProtKB-KW"/>
</dbReference>
<dbReference type="EMBL" id="CAJOBH010006500">
    <property type="protein sequence ID" value="CAF4058190.1"/>
    <property type="molecule type" value="Genomic_DNA"/>
</dbReference>
<evidence type="ECO:0000313" key="11">
    <source>
        <dbReference type="EMBL" id="CAF4058190.1"/>
    </source>
</evidence>
<evidence type="ECO:0000256" key="3">
    <source>
        <dbReference type="ARBA" id="ARBA00022617"/>
    </source>
</evidence>
<dbReference type="Proteomes" id="UP000681967">
    <property type="component" value="Unassembled WGS sequence"/>
</dbReference>
<evidence type="ECO:0000256" key="7">
    <source>
        <dbReference type="ARBA" id="ARBA00023033"/>
    </source>
</evidence>
<dbReference type="PROSITE" id="PS00086">
    <property type="entry name" value="CYTOCHROME_P450"/>
    <property type="match status" value="1"/>
</dbReference>
<comment type="cofactor">
    <cofactor evidence="1 8">
        <name>heme</name>
        <dbReference type="ChEBI" id="CHEBI:30413"/>
    </cofactor>
</comment>
<comment type="similarity">
    <text evidence="2 9">Belongs to the cytochrome P450 family.</text>
</comment>
<dbReference type="PANTHER" id="PTHR24292:SF102">
    <property type="entry name" value="CYTOCHROME P450 FAMILY-RELATED"/>
    <property type="match status" value="1"/>
</dbReference>
<organism evidence="11 12">
    <name type="scientific">Rotaria magnacalcarata</name>
    <dbReference type="NCBI Taxonomy" id="392030"/>
    <lineage>
        <taxon>Eukaryota</taxon>
        <taxon>Metazoa</taxon>
        <taxon>Spiralia</taxon>
        <taxon>Gnathifera</taxon>
        <taxon>Rotifera</taxon>
        <taxon>Eurotatoria</taxon>
        <taxon>Bdelloidea</taxon>
        <taxon>Philodinida</taxon>
        <taxon>Philodinidae</taxon>
        <taxon>Rotaria</taxon>
    </lineage>
</organism>
<evidence type="ECO:0000256" key="8">
    <source>
        <dbReference type="PIRSR" id="PIRSR602402-1"/>
    </source>
</evidence>
<evidence type="ECO:0000313" key="12">
    <source>
        <dbReference type="Proteomes" id="UP000681967"/>
    </source>
</evidence>
<dbReference type="GO" id="GO:0016705">
    <property type="term" value="F:oxidoreductase activity, acting on paired donors, with incorporation or reduction of molecular oxygen"/>
    <property type="evidence" value="ECO:0007669"/>
    <property type="project" value="InterPro"/>
</dbReference>
<dbReference type="InterPro" id="IPR017972">
    <property type="entry name" value="Cyt_P450_CS"/>
</dbReference>
<comment type="caution">
    <text evidence="11">The sequence shown here is derived from an EMBL/GenBank/DDBJ whole genome shotgun (WGS) entry which is preliminary data.</text>
</comment>
<evidence type="ECO:0000256" key="10">
    <source>
        <dbReference type="SAM" id="SignalP"/>
    </source>
</evidence>
<dbReference type="InterPro" id="IPR036396">
    <property type="entry name" value="Cyt_P450_sf"/>
</dbReference>
<name>A0A8S2PK12_9BILA</name>
<evidence type="ECO:0008006" key="13">
    <source>
        <dbReference type="Google" id="ProtNLM"/>
    </source>
</evidence>
<dbReference type="PRINTS" id="PR00464">
    <property type="entry name" value="EP450II"/>
</dbReference>
<evidence type="ECO:0000256" key="2">
    <source>
        <dbReference type="ARBA" id="ARBA00010617"/>
    </source>
</evidence>
<accession>A0A8S2PK12</accession>
<reference evidence="11" key="1">
    <citation type="submission" date="2021-02" db="EMBL/GenBank/DDBJ databases">
        <authorList>
            <person name="Nowell W R."/>
        </authorList>
    </citation>
    <scope>NUCLEOTIDE SEQUENCE</scope>
</reference>
<dbReference type="InterPro" id="IPR002402">
    <property type="entry name" value="Cyt_P450_E_grp-II"/>
</dbReference>
<dbReference type="SUPFAM" id="SSF48264">
    <property type="entry name" value="Cytochrome P450"/>
    <property type="match status" value="1"/>
</dbReference>
<dbReference type="GO" id="GO:0005506">
    <property type="term" value="F:iron ion binding"/>
    <property type="evidence" value="ECO:0007669"/>
    <property type="project" value="InterPro"/>
</dbReference>
<keyword evidence="6 8" id="KW-0408">Iron</keyword>
<protein>
    <recommendedName>
        <fullName evidence="13">Cytochrome P450</fullName>
    </recommendedName>
</protein>
<evidence type="ECO:0000256" key="6">
    <source>
        <dbReference type="ARBA" id="ARBA00023004"/>
    </source>
</evidence>
<dbReference type="InterPro" id="IPR001128">
    <property type="entry name" value="Cyt_P450"/>
</dbReference>
<feature type="chain" id="PRO_5035800180" description="Cytochrome P450" evidence="10">
    <location>
        <begin position="17"/>
        <end position="426"/>
    </location>
</feature>